<feature type="region of interest" description="Disordered" evidence="6">
    <location>
        <begin position="368"/>
        <end position="451"/>
    </location>
</feature>
<comment type="function">
    <text evidence="5">May play a role in the regulation of membrane traffic through the trans-Golgi network.</text>
</comment>
<protein>
    <recommendedName>
        <fullName evidence="12">VHS domain-containing protein</fullName>
    </recommendedName>
</protein>
<dbReference type="PROSITE" id="PS50180">
    <property type="entry name" value="GAE"/>
    <property type="match status" value="1"/>
</dbReference>
<evidence type="ECO:0000256" key="6">
    <source>
        <dbReference type="SAM" id="MobiDB-lite"/>
    </source>
</evidence>
<evidence type="ECO:0000256" key="1">
    <source>
        <dbReference type="ARBA" id="ARBA00004601"/>
    </source>
</evidence>
<dbReference type="PROSITE" id="PS50179">
    <property type="entry name" value="VHS"/>
    <property type="match status" value="1"/>
</dbReference>
<feature type="domain" description="VHS" evidence="7">
    <location>
        <begin position="12"/>
        <end position="148"/>
    </location>
</feature>
<dbReference type="InterPro" id="IPR004152">
    <property type="entry name" value="GAT_dom"/>
</dbReference>
<feature type="domain" description="GAE" evidence="8">
    <location>
        <begin position="462"/>
        <end position="572"/>
    </location>
</feature>
<dbReference type="PROSITE" id="PS50909">
    <property type="entry name" value="GAT"/>
    <property type="match status" value="1"/>
</dbReference>
<dbReference type="InterPro" id="IPR038425">
    <property type="entry name" value="GAT_sf"/>
</dbReference>
<dbReference type="InterPro" id="IPR008152">
    <property type="entry name" value="Clathrin_a/b/g-adaptin_app_Ig"/>
</dbReference>
<gene>
    <name evidence="10" type="ORF">INT45_014073</name>
</gene>
<dbReference type="GO" id="GO:0043328">
    <property type="term" value="P:protein transport to vacuole involved in ubiquitin-dependent protein catabolic process via the multivesicular body sorting pathway"/>
    <property type="evidence" value="ECO:0007669"/>
    <property type="project" value="TreeGrafter"/>
</dbReference>
<comment type="caution">
    <text evidence="10">The sequence shown here is derived from an EMBL/GenBank/DDBJ whole genome shotgun (WGS) entry which is preliminary data.</text>
</comment>
<dbReference type="SMART" id="SM00288">
    <property type="entry name" value="VHS"/>
    <property type="match status" value="1"/>
</dbReference>
<evidence type="ECO:0000256" key="5">
    <source>
        <dbReference type="ARBA" id="ARBA00053552"/>
    </source>
</evidence>
<dbReference type="Pfam" id="PF02883">
    <property type="entry name" value="Alpha_adaptinC2"/>
    <property type="match status" value="1"/>
</dbReference>
<evidence type="ECO:0000313" key="11">
    <source>
        <dbReference type="Proteomes" id="UP000646827"/>
    </source>
</evidence>
<dbReference type="GO" id="GO:0006895">
    <property type="term" value="P:Golgi to endosome transport"/>
    <property type="evidence" value="ECO:0007669"/>
    <property type="project" value="TreeGrafter"/>
</dbReference>
<evidence type="ECO:0000256" key="2">
    <source>
        <dbReference type="ARBA" id="ARBA00022448"/>
    </source>
</evidence>
<evidence type="ECO:0000256" key="3">
    <source>
        <dbReference type="ARBA" id="ARBA00022927"/>
    </source>
</evidence>
<evidence type="ECO:0000259" key="8">
    <source>
        <dbReference type="PROSITE" id="PS50180"/>
    </source>
</evidence>
<dbReference type="Pfam" id="PF03127">
    <property type="entry name" value="GAT"/>
    <property type="match status" value="1"/>
</dbReference>
<name>A0A8H7VL94_9FUNG</name>
<dbReference type="FunFam" id="1.20.5.170:FF:000024">
    <property type="entry name" value="VHS domain-containing protein"/>
    <property type="match status" value="1"/>
</dbReference>
<sequence>MSSPIQEFIDGACSPSRYEPDLALNLEICEMINKKQANAPREAATAICHHINSKNLNQAMLALTLLDNCVKNCGYPFHLQIATKEFLNELVRKFPERPAPFPNPVIQRILYMIKEWKVALADMSRHKDDLIHIKDMYRLLRFKGYRFPELKDSSVAALAPSQSLKSAEELEEEDRVAQSAKLQELIRRGRPQDLVEANQLMKVMSGYDQRQRPNYKQKFEEELHKIQEKVILLYEMLENVRPGEQITRNDTLMELKNSSAGAQPKIQRMIQEEEDSEKIENLLTLNDMINNSLAKFADIVKGLYDTHYEISGKPPTPTQGTEEPRQAISLIDLDDAPTSTTSSTQQSSTTVQQVNVLDELSDIFGTSATISTPSTQPQQSSLLLSQAHQQPQQQLLDPLSFLNSTSTPSPAQTTSSSLAVNTLPPPPIVSPTLSSSSMGTPSASYQQTQESLPAPANNGNIIKHDPIELVNKNGLKITFEVVQNETIWRLKAYFSNQSTAPMEQIVLRLAAPKSMQLKMEPQSAEIIPPKSDNSVTQMITVNNPNKEPLRLRYKVTYQQFGVDMEQSGDYHA</sequence>
<dbReference type="SUPFAM" id="SSF49348">
    <property type="entry name" value="Clathrin adaptor appendage domain"/>
    <property type="match status" value="1"/>
</dbReference>
<dbReference type="AlphaFoldDB" id="A0A8H7VL94"/>
<dbReference type="GO" id="GO:0005802">
    <property type="term" value="C:trans-Golgi network"/>
    <property type="evidence" value="ECO:0007669"/>
    <property type="project" value="TreeGrafter"/>
</dbReference>
<keyword evidence="3" id="KW-0653">Protein transport</keyword>
<keyword evidence="4" id="KW-0333">Golgi apparatus</keyword>
<dbReference type="GO" id="GO:0005829">
    <property type="term" value="C:cytosol"/>
    <property type="evidence" value="ECO:0007669"/>
    <property type="project" value="GOC"/>
</dbReference>
<dbReference type="GO" id="GO:0035091">
    <property type="term" value="F:phosphatidylinositol binding"/>
    <property type="evidence" value="ECO:0007669"/>
    <property type="project" value="InterPro"/>
</dbReference>
<dbReference type="Gene3D" id="2.60.40.1230">
    <property type="match status" value="1"/>
</dbReference>
<dbReference type="GO" id="GO:0006896">
    <property type="term" value="P:Golgi to vacuole transport"/>
    <property type="evidence" value="ECO:0007669"/>
    <property type="project" value="UniProtKB-ARBA"/>
</dbReference>
<dbReference type="InterPro" id="IPR052653">
    <property type="entry name" value="ARF-binding"/>
</dbReference>
<comment type="subcellular location">
    <subcellularLocation>
        <location evidence="1">Golgi apparatus</location>
        <location evidence="1">trans-Golgi network</location>
    </subcellularLocation>
</comment>
<dbReference type="PANTHER" id="PTHR47180:SF1">
    <property type="entry name" value="ADP-RIBOSYLATION FACTOR-BINDING PROTEIN GGA1-RELATED"/>
    <property type="match status" value="1"/>
</dbReference>
<dbReference type="Gene3D" id="1.25.40.90">
    <property type="match status" value="1"/>
</dbReference>
<dbReference type="SMART" id="SM00809">
    <property type="entry name" value="Alpha_adaptinC2"/>
    <property type="match status" value="1"/>
</dbReference>
<dbReference type="Gene3D" id="1.20.5.170">
    <property type="match status" value="1"/>
</dbReference>
<feature type="domain" description="GAT" evidence="9">
    <location>
        <begin position="175"/>
        <end position="301"/>
    </location>
</feature>
<dbReference type="PANTHER" id="PTHR47180">
    <property type="entry name" value="ADP-RIBOSYLATION FACTOR-BINDING PROTEIN GGA1-RELATED"/>
    <property type="match status" value="1"/>
</dbReference>
<dbReference type="InterPro" id="IPR013041">
    <property type="entry name" value="Clathrin_app_Ig-like_sf"/>
</dbReference>
<dbReference type="OrthoDB" id="2018246at2759"/>
<dbReference type="Gene3D" id="1.20.58.160">
    <property type="match status" value="1"/>
</dbReference>
<dbReference type="SUPFAM" id="SSF48464">
    <property type="entry name" value="ENTH/VHS domain"/>
    <property type="match status" value="1"/>
</dbReference>
<dbReference type="CDD" id="cd16998">
    <property type="entry name" value="VHS_GGA_fungi"/>
    <property type="match status" value="1"/>
</dbReference>
<reference evidence="10 11" key="1">
    <citation type="submission" date="2020-12" db="EMBL/GenBank/DDBJ databases">
        <title>Metabolic potential, ecology and presence of endohyphal bacteria is reflected in genomic diversity of Mucoromycotina.</title>
        <authorList>
            <person name="Muszewska A."/>
            <person name="Okrasinska A."/>
            <person name="Steczkiewicz K."/>
            <person name="Drgas O."/>
            <person name="Orlowska M."/>
            <person name="Perlinska-Lenart U."/>
            <person name="Aleksandrzak-Piekarczyk T."/>
            <person name="Szatraj K."/>
            <person name="Zielenkiewicz U."/>
            <person name="Pilsyk S."/>
            <person name="Malc E."/>
            <person name="Mieczkowski P."/>
            <person name="Kruszewska J.S."/>
            <person name="Biernat P."/>
            <person name="Pawlowska J."/>
        </authorList>
    </citation>
    <scope>NUCLEOTIDE SEQUENCE [LARGE SCALE GENOMIC DNA]</scope>
    <source>
        <strain evidence="10 11">CBS 142.35</strain>
    </source>
</reference>
<evidence type="ECO:0008006" key="12">
    <source>
        <dbReference type="Google" id="ProtNLM"/>
    </source>
</evidence>
<proteinExistence type="predicted"/>
<dbReference type="Pfam" id="PF00790">
    <property type="entry name" value="VHS"/>
    <property type="match status" value="1"/>
</dbReference>
<feature type="compositionally biased region" description="Low complexity" evidence="6">
    <location>
        <begin position="368"/>
        <end position="417"/>
    </location>
</feature>
<evidence type="ECO:0000313" key="10">
    <source>
        <dbReference type="EMBL" id="KAG2220643.1"/>
    </source>
</evidence>
<keyword evidence="11" id="KW-1185">Reference proteome</keyword>
<keyword evidence="2" id="KW-0813">Transport</keyword>
<dbReference type="Proteomes" id="UP000646827">
    <property type="component" value="Unassembled WGS sequence"/>
</dbReference>
<accession>A0A8H7VL94</accession>
<dbReference type="InterPro" id="IPR008153">
    <property type="entry name" value="GAE_dom"/>
</dbReference>
<organism evidence="10 11">
    <name type="scientific">Circinella minor</name>
    <dbReference type="NCBI Taxonomy" id="1195481"/>
    <lineage>
        <taxon>Eukaryota</taxon>
        <taxon>Fungi</taxon>
        <taxon>Fungi incertae sedis</taxon>
        <taxon>Mucoromycota</taxon>
        <taxon>Mucoromycotina</taxon>
        <taxon>Mucoromycetes</taxon>
        <taxon>Mucorales</taxon>
        <taxon>Lichtheimiaceae</taxon>
        <taxon>Circinella</taxon>
    </lineage>
</organism>
<evidence type="ECO:0000256" key="4">
    <source>
        <dbReference type="ARBA" id="ARBA00023034"/>
    </source>
</evidence>
<dbReference type="InterPro" id="IPR002014">
    <property type="entry name" value="VHS_dom"/>
</dbReference>
<feature type="compositionally biased region" description="Polar residues" evidence="6">
    <location>
        <begin position="431"/>
        <end position="451"/>
    </location>
</feature>
<dbReference type="EMBL" id="JAEPRB010000134">
    <property type="protein sequence ID" value="KAG2220643.1"/>
    <property type="molecule type" value="Genomic_DNA"/>
</dbReference>
<dbReference type="InterPro" id="IPR008942">
    <property type="entry name" value="ENTH_VHS"/>
</dbReference>
<dbReference type="FunFam" id="1.25.40.90:FF:000008">
    <property type="entry name" value="VHS domain protein"/>
    <property type="match status" value="1"/>
</dbReference>
<dbReference type="SUPFAM" id="SSF89009">
    <property type="entry name" value="GAT-like domain"/>
    <property type="match status" value="1"/>
</dbReference>
<evidence type="ECO:0000259" key="7">
    <source>
        <dbReference type="PROSITE" id="PS50179"/>
    </source>
</evidence>
<dbReference type="GO" id="GO:0043130">
    <property type="term" value="F:ubiquitin binding"/>
    <property type="evidence" value="ECO:0007669"/>
    <property type="project" value="InterPro"/>
</dbReference>
<evidence type="ECO:0000259" key="9">
    <source>
        <dbReference type="PROSITE" id="PS50909"/>
    </source>
</evidence>